<evidence type="ECO:0000313" key="1">
    <source>
        <dbReference type="EMBL" id="PBQ23825.1"/>
    </source>
</evidence>
<name>A0A2A3TY42_LEVBR</name>
<gene>
    <name evidence="1" type="ORF">CNR29_07270</name>
</gene>
<evidence type="ECO:0000313" key="2">
    <source>
        <dbReference type="Proteomes" id="UP000217918"/>
    </source>
</evidence>
<proteinExistence type="predicted"/>
<comment type="caution">
    <text evidence="1">The sequence shown here is derived from an EMBL/GenBank/DDBJ whole genome shotgun (WGS) entry which is preliminary data.</text>
</comment>
<organism evidence="1 2">
    <name type="scientific">Levilactobacillus brevis</name>
    <name type="common">Lactobacillus brevis</name>
    <dbReference type="NCBI Taxonomy" id="1580"/>
    <lineage>
        <taxon>Bacteria</taxon>
        <taxon>Bacillati</taxon>
        <taxon>Bacillota</taxon>
        <taxon>Bacilli</taxon>
        <taxon>Lactobacillales</taxon>
        <taxon>Lactobacillaceae</taxon>
        <taxon>Levilactobacillus</taxon>
    </lineage>
</organism>
<dbReference type="EMBL" id="NVYO01000001">
    <property type="protein sequence ID" value="PBQ23825.1"/>
    <property type="molecule type" value="Genomic_DNA"/>
</dbReference>
<sequence length="172" mass="18386">MINLGNKKVSKLLVGSNVIYQDSDGWISLELPDGVIGQVMFKDNDDGTASLTGSVSTPDRMNIGVENLILSPPSGYAFISDNWTMHNGSSGIELFPTYVFADGSVEQTNFGTGFTAIPSYKLGNLYLKNTYAYPGYDSSGTSGPVEVIFSKNLTVKNAASLATPVIINIEKV</sequence>
<protein>
    <submittedName>
        <fullName evidence="1">Uncharacterized protein</fullName>
    </submittedName>
</protein>
<accession>A0A2A3TY42</accession>
<dbReference type="RefSeq" id="WP_096110051.1">
    <property type="nucleotide sequence ID" value="NZ_NVYO01000001.1"/>
</dbReference>
<reference evidence="1 2" key="1">
    <citation type="submission" date="2017-09" db="EMBL/GenBank/DDBJ databases">
        <title>Genome sequence of Lactobacillus brevis D7.</title>
        <authorList>
            <person name="Kwon M.-S."/>
            <person name="Lim S.K."/>
            <person name="Choi H.-J."/>
        </authorList>
    </citation>
    <scope>NUCLEOTIDE SEQUENCE [LARGE SCALE GENOMIC DNA]</scope>
    <source>
        <strain evidence="1 2">D7</strain>
    </source>
</reference>
<dbReference type="AlphaFoldDB" id="A0A2A3TY42"/>
<dbReference type="Proteomes" id="UP000217918">
    <property type="component" value="Unassembled WGS sequence"/>
</dbReference>